<keyword evidence="1" id="KW-0732">Signal</keyword>
<dbReference type="EMBL" id="JBHSAW010000010">
    <property type="protein sequence ID" value="MFC4097070.1"/>
    <property type="molecule type" value="Genomic_DNA"/>
</dbReference>
<dbReference type="Pfam" id="PF14060">
    <property type="entry name" value="DUF4252"/>
    <property type="match status" value="1"/>
</dbReference>
<keyword evidence="3" id="KW-1185">Reference proteome</keyword>
<comment type="caution">
    <text evidence="2">The sequence shown here is derived from an EMBL/GenBank/DDBJ whole genome shotgun (WGS) entry which is preliminary data.</text>
</comment>
<protein>
    <submittedName>
        <fullName evidence="2">DUF4252 domain-containing protein</fullName>
    </submittedName>
</protein>
<sequence length="180" mass="20348">MKKILFVMVTVLAPLWAQSQSLFDKYEDLDKVSAVVVNRSMFNLLSKIDVDVDDPEAREFMDIAKSLNNLKVFITEDPKIGADMKSSVNKYLNSAKLEELMRVKDKDANVKFYIREGKDEDHVSELLMLVSGVDNINVEMNGRKFETVLLSLTGDIDLNKIGSLTKKMNLPEELNDAGKN</sequence>
<accession>A0ABV8JW21</accession>
<proteinExistence type="predicted"/>
<evidence type="ECO:0000313" key="2">
    <source>
        <dbReference type="EMBL" id="MFC4097070.1"/>
    </source>
</evidence>
<gene>
    <name evidence="2" type="ORF">ACFOUT_14365</name>
</gene>
<name>A0ABV8JW21_9FLAO</name>
<dbReference type="Proteomes" id="UP001595814">
    <property type="component" value="Unassembled WGS sequence"/>
</dbReference>
<dbReference type="InterPro" id="IPR025348">
    <property type="entry name" value="DUF4252"/>
</dbReference>
<feature type="signal peptide" evidence="1">
    <location>
        <begin position="1"/>
        <end position="19"/>
    </location>
</feature>
<evidence type="ECO:0000313" key="3">
    <source>
        <dbReference type="Proteomes" id="UP001595814"/>
    </source>
</evidence>
<organism evidence="2 3">
    <name type="scientific">Euzebyella saccharophila</name>
    <dbReference type="NCBI Taxonomy" id="679664"/>
    <lineage>
        <taxon>Bacteria</taxon>
        <taxon>Pseudomonadati</taxon>
        <taxon>Bacteroidota</taxon>
        <taxon>Flavobacteriia</taxon>
        <taxon>Flavobacteriales</taxon>
        <taxon>Flavobacteriaceae</taxon>
        <taxon>Euzebyella</taxon>
    </lineage>
</organism>
<dbReference type="RefSeq" id="WP_192461783.1">
    <property type="nucleotide sequence ID" value="NZ_JACYFJ010000002.1"/>
</dbReference>
<evidence type="ECO:0000256" key="1">
    <source>
        <dbReference type="SAM" id="SignalP"/>
    </source>
</evidence>
<reference evidence="3" key="1">
    <citation type="journal article" date="2019" name="Int. J. Syst. Evol. Microbiol.">
        <title>The Global Catalogue of Microorganisms (GCM) 10K type strain sequencing project: providing services to taxonomists for standard genome sequencing and annotation.</title>
        <authorList>
            <consortium name="The Broad Institute Genomics Platform"/>
            <consortium name="The Broad Institute Genome Sequencing Center for Infectious Disease"/>
            <person name="Wu L."/>
            <person name="Ma J."/>
        </authorList>
    </citation>
    <scope>NUCLEOTIDE SEQUENCE [LARGE SCALE GENOMIC DNA]</scope>
    <source>
        <strain evidence="3">CECT 7477</strain>
    </source>
</reference>
<feature type="chain" id="PRO_5046516759" evidence="1">
    <location>
        <begin position="20"/>
        <end position="180"/>
    </location>
</feature>